<proteinExistence type="predicted"/>
<evidence type="ECO:0000256" key="9">
    <source>
        <dbReference type="ARBA" id="ARBA00022989"/>
    </source>
</evidence>
<dbReference type="AlphaFoldDB" id="A0A1H2T3T0"/>
<evidence type="ECO:0000256" key="11">
    <source>
        <dbReference type="PROSITE-ProRule" id="PRU00421"/>
    </source>
</evidence>
<feature type="transmembrane region" description="Helical" evidence="12">
    <location>
        <begin position="7"/>
        <end position="31"/>
    </location>
</feature>
<evidence type="ECO:0000256" key="3">
    <source>
        <dbReference type="ARBA" id="ARBA00022475"/>
    </source>
</evidence>
<evidence type="ECO:0000256" key="1">
    <source>
        <dbReference type="ARBA" id="ARBA00004651"/>
    </source>
</evidence>
<dbReference type="SUPFAM" id="SSF55604">
    <property type="entry name" value="Glucose permease domain IIB"/>
    <property type="match status" value="1"/>
</dbReference>
<dbReference type="RefSeq" id="WP_091612513.1">
    <property type="nucleotide sequence ID" value="NZ_FNNC01000002.1"/>
</dbReference>
<evidence type="ECO:0000259" key="13">
    <source>
        <dbReference type="PROSITE" id="PS51098"/>
    </source>
</evidence>
<keyword evidence="6" id="KW-0598">Phosphotransferase system</keyword>
<dbReference type="NCBIfam" id="TIGR02005">
    <property type="entry name" value="PTS-IIBC-alpha"/>
    <property type="match status" value="1"/>
</dbReference>
<feature type="transmembrane region" description="Helical" evidence="12">
    <location>
        <begin position="305"/>
        <end position="322"/>
    </location>
</feature>
<dbReference type="InterPro" id="IPR003352">
    <property type="entry name" value="PTS_EIIC"/>
</dbReference>
<feature type="transmembrane region" description="Helical" evidence="12">
    <location>
        <begin position="128"/>
        <end position="151"/>
    </location>
</feature>
<keyword evidence="2" id="KW-0813">Transport</keyword>
<dbReference type="Gene3D" id="3.30.1360.60">
    <property type="entry name" value="Glucose permease domain IIB"/>
    <property type="match status" value="1"/>
</dbReference>
<evidence type="ECO:0000313" key="16">
    <source>
        <dbReference type="Proteomes" id="UP000199488"/>
    </source>
</evidence>
<evidence type="ECO:0000256" key="4">
    <source>
        <dbReference type="ARBA" id="ARBA00022597"/>
    </source>
</evidence>
<feature type="transmembrane region" description="Helical" evidence="12">
    <location>
        <begin position="85"/>
        <end position="108"/>
    </location>
</feature>
<dbReference type="Proteomes" id="UP000199488">
    <property type="component" value="Unassembled WGS sequence"/>
</dbReference>
<dbReference type="Pfam" id="PF00367">
    <property type="entry name" value="PTS_EIIB"/>
    <property type="match status" value="1"/>
</dbReference>
<reference evidence="15 16" key="1">
    <citation type="submission" date="2016-10" db="EMBL/GenBank/DDBJ databases">
        <authorList>
            <person name="de Groot N.N."/>
        </authorList>
    </citation>
    <scope>NUCLEOTIDE SEQUENCE [LARGE SCALE GENOMIC DNA]</scope>
    <source>
        <strain evidence="15 16">DSM 23126</strain>
    </source>
</reference>
<protein>
    <submittedName>
        <fullName evidence="15">PTS system maltose-specific IIB component, Glc family /PTS system maltose-specific IIC component, Glc family</fullName>
    </submittedName>
</protein>
<evidence type="ECO:0000256" key="10">
    <source>
        <dbReference type="ARBA" id="ARBA00023136"/>
    </source>
</evidence>
<evidence type="ECO:0000256" key="6">
    <source>
        <dbReference type="ARBA" id="ARBA00022683"/>
    </source>
</evidence>
<dbReference type="GO" id="GO:0005886">
    <property type="term" value="C:plasma membrane"/>
    <property type="evidence" value="ECO:0007669"/>
    <property type="project" value="UniProtKB-SubCell"/>
</dbReference>
<evidence type="ECO:0000256" key="2">
    <source>
        <dbReference type="ARBA" id="ARBA00022448"/>
    </source>
</evidence>
<dbReference type="PANTHER" id="PTHR30009:SF12">
    <property type="entry name" value="PHOSPHOTRANSFERASE IIC COMPONENT GLVC"/>
    <property type="match status" value="1"/>
</dbReference>
<evidence type="ECO:0000256" key="12">
    <source>
        <dbReference type="SAM" id="Phobius"/>
    </source>
</evidence>
<keyword evidence="16" id="KW-1185">Reference proteome</keyword>
<feature type="transmembrane region" description="Helical" evidence="12">
    <location>
        <begin position="198"/>
        <end position="220"/>
    </location>
</feature>
<keyword evidence="4" id="KW-0762">Sugar transport</keyword>
<feature type="transmembrane region" description="Helical" evidence="12">
    <location>
        <begin position="273"/>
        <end position="293"/>
    </location>
</feature>
<feature type="transmembrane region" description="Helical" evidence="12">
    <location>
        <begin position="383"/>
        <end position="405"/>
    </location>
</feature>
<dbReference type="CDD" id="cd00212">
    <property type="entry name" value="PTS_IIB_glc"/>
    <property type="match status" value="1"/>
</dbReference>
<evidence type="ECO:0000256" key="7">
    <source>
        <dbReference type="ARBA" id="ARBA00022692"/>
    </source>
</evidence>
<gene>
    <name evidence="15" type="ORF">SAMN05421781_1230</name>
</gene>
<dbReference type="EMBL" id="FNNC01000002">
    <property type="protein sequence ID" value="SDW38492.1"/>
    <property type="molecule type" value="Genomic_DNA"/>
</dbReference>
<name>A0A1H2T3T0_9BACI</name>
<dbReference type="OrthoDB" id="9764327at2"/>
<dbReference type="InterPro" id="IPR001996">
    <property type="entry name" value="PTS_IIB_1"/>
</dbReference>
<dbReference type="GO" id="GO:0008982">
    <property type="term" value="F:protein-N(PI)-phosphohistidine-sugar phosphotransferase activity"/>
    <property type="evidence" value="ECO:0007669"/>
    <property type="project" value="InterPro"/>
</dbReference>
<dbReference type="PROSITE" id="PS51098">
    <property type="entry name" value="PTS_EIIB_TYPE_1"/>
    <property type="match status" value="1"/>
</dbReference>
<keyword evidence="8" id="KW-0418">Kinase</keyword>
<dbReference type="STRING" id="1122204.SAMN05421781_1230"/>
<dbReference type="GO" id="GO:0016301">
    <property type="term" value="F:kinase activity"/>
    <property type="evidence" value="ECO:0007669"/>
    <property type="project" value="UniProtKB-KW"/>
</dbReference>
<evidence type="ECO:0000259" key="14">
    <source>
        <dbReference type="PROSITE" id="PS51103"/>
    </source>
</evidence>
<feature type="transmembrane region" description="Helical" evidence="12">
    <location>
        <begin position="328"/>
        <end position="350"/>
    </location>
</feature>
<dbReference type="PROSITE" id="PS01035">
    <property type="entry name" value="PTS_EIIB_TYPE_1_CYS"/>
    <property type="match status" value="1"/>
</dbReference>
<sequence>MNAVRRFGGAMIVPVLLFPFFGIVVGLAALFKNEQIMGGLADPDGLWYQIWTFMENTGWTVFDHMELIFVIGLPISLAKKAVGRATLAAIVAYLMYNTFINSILDIWGPAFGVDISEGADESTGLTEIAGILTLDTNIMGAIVISSITIWLHNRYYDKKLPDSLGIFQGGPFIVMLSFFVMIPLAFLTAWVWPTVQNGIASLQGFMVSSGYVGVWLFHFLERILIPTGLHHFIYTPFQFGPAVVDGGITANWVSRLGELAASDTPLREQWEGGAFLLQGNIKIFGSLGIAMAIYSTARPEKKKQVGSLLLAATLTAVVAGITEPLEFTFLFIAPMLFLLHALLGATMVTLQSAFGVVGNQAGGLIEMATTNWIPLMGNHWEVYIAQITIGLIFTGIYFYLFRWLIVKFDYALPGREKDENQETKLYTKADYRAEKEGSKTEPAAYASDYDRRAAAFLEGLGGSENISDVTNCATRLRVTVKDPEQVENQEYFKNNGEAHGLVKNGQSVQVIVGLSVPQVRDSIEGFIDETNKSN</sequence>
<dbReference type="GO" id="GO:0009401">
    <property type="term" value="P:phosphoenolpyruvate-dependent sugar phosphotransferase system"/>
    <property type="evidence" value="ECO:0007669"/>
    <property type="project" value="UniProtKB-KW"/>
</dbReference>
<keyword evidence="9 12" id="KW-1133">Transmembrane helix</keyword>
<dbReference type="InterPro" id="IPR036878">
    <property type="entry name" value="Glu_permease_IIB"/>
</dbReference>
<feature type="active site" description="Phosphocysteine intermediate; for EIIB activity" evidence="11">
    <location>
        <position position="472"/>
    </location>
</feature>
<keyword evidence="5" id="KW-0808">Transferase</keyword>
<evidence type="ECO:0000313" key="15">
    <source>
        <dbReference type="EMBL" id="SDW38492.1"/>
    </source>
</evidence>
<dbReference type="InterPro" id="IPR050429">
    <property type="entry name" value="PTS_Glucose_EIICBA"/>
</dbReference>
<dbReference type="InterPro" id="IPR010975">
    <property type="entry name" value="PTS_IIBC_a_glc"/>
</dbReference>
<dbReference type="GO" id="GO:0090563">
    <property type="term" value="F:protein-phosphocysteine-sugar phosphotransferase activity"/>
    <property type="evidence" value="ECO:0007669"/>
    <property type="project" value="TreeGrafter"/>
</dbReference>
<feature type="domain" description="PTS EIIC type-1" evidence="14">
    <location>
        <begin position="1"/>
        <end position="417"/>
    </location>
</feature>
<evidence type="ECO:0000256" key="5">
    <source>
        <dbReference type="ARBA" id="ARBA00022679"/>
    </source>
</evidence>
<dbReference type="Pfam" id="PF02378">
    <property type="entry name" value="PTS_EIIC"/>
    <property type="match status" value="1"/>
</dbReference>
<keyword evidence="3" id="KW-1003">Cell membrane</keyword>
<feature type="transmembrane region" description="Helical" evidence="12">
    <location>
        <begin position="61"/>
        <end position="78"/>
    </location>
</feature>
<comment type="subcellular location">
    <subcellularLocation>
        <location evidence="1">Cell membrane</location>
        <topology evidence="1">Multi-pass membrane protein</topology>
    </subcellularLocation>
</comment>
<dbReference type="PROSITE" id="PS51103">
    <property type="entry name" value="PTS_EIIC_TYPE_1"/>
    <property type="match status" value="1"/>
</dbReference>
<feature type="transmembrane region" description="Helical" evidence="12">
    <location>
        <begin position="172"/>
        <end position="192"/>
    </location>
</feature>
<evidence type="ECO:0000256" key="8">
    <source>
        <dbReference type="ARBA" id="ARBA00022777"/>
    </source>
</evidence>
<dbReference type="InterPro" id="IPR013013">
    <property type="entry name" value="PTS_EIIC_1"/>
</dbReference>
<accession>A0A1H2T3T0</accession>
<keyword evidence="10 12" id="KW-0472">Membrane</keyword>
<dbReference type="PANTHER" id="PTHR30009">
    <property type="entry name" value="CYTOCHROME C-TYPE SYNTHESIS PROTEIN AND PTS TRANSMEMBRANE COMPONENT"/>
    <property type="match status" value="1"/>
</dbReference>
<dbReference type="NCBIfam" id="TIGR00826">
    <property type="entry name" value="EIIB_glc"/>
    <property type="match status" value="1"/>
</dbReference>
<keyword evidence="7 12" id="KW-0812">Transmembrane</keyword>
<dbReference type="InterPro" id="IPR018113">
    <property type="entry name" value="PTrfase_EIIB_Cys"/>
</dbReference>
<organism evidence="15 16">
    <name type="scientific">Marinococcus luteus</name>
    <dbReference type="NCBI Taxonomy" id="1122204"/>
    <lineage>
        <taxon>Bacteria</taxon>
        <taxon>Bacillati</taxon>
        <taxon>Bacillota</taxon>
        <taxon>Bacilli</taxon>
        <taxon>Bacillales</taxon>
        <taxon>Bacillaceae</taxon>
        <taxon>Marinococcus</taxon>
    </lineage>
</organism>
<feature type="domain" description="PTS EIIB type-1" evidence="13">
    <location>
        <begin position="450"/>
        <end position="533"/>
    </location>
</feature>